<feature type="region of interest" description="Disordered" evidence="1">
    <location>
        <begin position="1"/>
        <end position="27"/>
    </location>
</feature>
<evidence type="ECO:0000313" key="2">
    <source>
        <dbReference type="EMBL" id="EJK67108.1"/>
    </source>
</evidence>
<keyword evidence="3" id="KW-1185">Reference proteome</keyword>
<dbReference type="EMBL" id="AGNL01013666">
    <property type="protein sequence ID" value="EJK67108.1"/>
    <property type="molecule type" value="Genomic_DNA"/>
</dbReference>
<feature type="compositionally biased region" description="Low complexity" evidence="1">
    <location>
        <begin position="41"/>
        <end position="54"/>
    </location>
</feature>
<feature type="non-terminal residue" evidence="2">
    <location>
        <position position="65"/>
    </location>
</feature>
<protein>
    <submittedName>
        <fullName evidence="2">Uncharacterized protein</fullName>
    </submittedName>
</protein>
<organism evidence="2 3">
    <name type="scientific">Thalassiosira oceanica</name>
    <name type="common">Marine diatom</name>
    <dbReference type="NCBI Taxonomy" id="159749"/>
    <lineage>
        <taxon>Eukaryota</taxon>
        <taxon>Sar</taxon>
        <taxon>Stramenopiles</taxon>
        <taxon>Ochrophyta</taxon>
        <taxon>Bacillariophyta</taxon>
        <taxon>Coscinodiscophyceae</taxon>
        <taxon>Thalassiosirophycidae</taxon>
        <taxon>Thalassiosirales</taxon>
        <taxon>Thalassiosiraceae</taxon>
        <taxon>Thalassiosira</taxon>
    </lineage>
</organism>
<dbReference type="Proteomes" id="UP000266841">
    <property type="component" value="Unassembled WGS sequence"/>
</dbReference>
<accession>K0SL86</accession>
<comment type="caution">
    <text evidence="2">The sequence shown here is derived from an EMBL/GenBank/DDBJ whole genome shotgun (WGS) entry which is preliminary data.</text>
</comment>
<feature type="compositionally biased region" description="Basic and acidic residues" evidence="1">
    <location>
        <begin position="55"/>
        <end position="65"/>
    </location>
</feature>
<evidence type="ECO:0000313" key="3">
    <source>
        <dbReference type="Proteomes" id="UP000266841"/>
    </source>
</evidence>
<proteinExistence type="predicted"/>
<name>K0SL86_THAOC</name>
<dbReference type="AlphaFoldDB" id="K0SL86"/>
<evidence type="ECO:0000256" key="1">
    <source>
        <dbReference type="SAM" id="MobiDB-lite"/>
    </source>
</evidence>
<gene>
    <name evidence="2" type="ORF">THAOC_11902</name>
</gene>
<sequence>MSSLRLALKQSLGTGGGGGPAGRARTAPAVVVRGGGRPVELVPVRPVGQGAPAAREGEGGGHRGG</sequence>
<feature type="region of interest" description="Disordered" evidence="1">
    <location>
        <begin position="41"/>
        <end position="65"/>
    </location>
</feature>
<reference evidence="2 3" key="1">
    <citation type="journal article" date="2012" name="Genome Biol.">
        <title>Genome and low-iron response of an oceanic diatom adapted to chronic iron limitation.</title>
        <authorList>
            <person name="Lommer M."/>
            <person name="Specht M."/>
            <person name="Roy A.S."/>
            <person name="Kraemer L."/>
            <person name="Andreson R."/>
            <person name="Gutowska M.A."/>
            <person name="Wolf J."/>
            <person name="Bergner S.V."/>
            <person name="Schilhabel M.B."/>
            <person name="Klostermeier U.C."/>
            <person name="Beiko R.G."/>
            <person name="Rosenstiel P."/>
            <person name="Hippler M."/>
            <person name="Laroche J."/>
        </authorList>
    </citation>
    <scope>NUCLEOTIDE SEQUENCE [LARGE SCALE GENOMIC DNA]</scope>
    <source>
        <strain evidence="2 3">CCMP1005</strain>
    </source>
</reference>